<feature type="transmembrane region" description="Helical" evidence="1">
    <location>
        <begin position="344"/>
        <end position="369"/>
    </location>
</feature>
<feature type="transmembrane region" description="Helical" evidence="1">
    <location>
        <begin position="78"/>
        <end position="99"/>
    </location>
</feature>
<feature type="transmembrane region" description="Helical" evidence="1">
    <location>
        <begin position="305"/>
        <end position="324"/>
    </location>
</feature>
<dbReference type="EMBL" id="VZRB01000002">
    <property type="protein sequence ID" value="KAB1149756.1"/>
    <property type="molecule type" value="Genomic_DNA"/>
</dbReference>
<comment type="caution">
    <text evidence="2">The sequence shown here is derived from an EMBL/GenBank/DDBJ whole genome shotgun (WGS) entry which is preliminary data.</text>
</comment>
<dbReference type="RefSeq" id="WP_150944022.1">
    <property type="nucleotide sequence ID" value="NZ_VZRB01000002.1"/>
</dbReference>
<feature type="transmembrane region" description="Helical" evidence="1">
    <location>
        <begin position="244"/>
        <end position="266"/>
    </location>
</feature>
<keyword evidence="1" id="KW-0812">Transmembrane</keyword>
<gene>
    <name evidence="2" type="ORF">F7R91_02615</name>
</gene>
<keyword evidence="1" id="KW-0472">Membrane</keyword>
<proteinExistence type="predicted"/>
<feature type="transmembrane region" description="Helical" evidence="1">
    <location>
        <begin position="157"/>
        <end position="179"/>
    </location>
</feature>
<dbReference type="AlphaFoldDB" id="A0A6H9V3X4"/>
<feature type="transmembrane region" description="Helical" evidence="1">
    <location>
        <begin position="20"/>
        <end position="44"/>
    </location>
</feature>
<protein>
    <submittedName>
        <fullName evidence="2">ABC antibiotics transporter</fullName>
    </submittedName>
</protein>
<organism evidence="2 3">
    <name type="scientific">Streptomyces luteolifulvus</name>
    <dbReference type="NCBI Taxonomy" id="2615112"/>
    <lineage>
        <taxon>Bacteria</taxon>
        <taxon>Bacillati</taxon>
        <taxon>Actinomycetota</taxon>
        <taxon>Actinomycetes</taxon>
        <taxon>Kitasatosporales</taxon>
        <taxon>Streptomycetaceae</taxon>
        <taxon>Streptomyces</taxon>
    </lineage>
</organism>
<sequence>MSTLTGTRELARLALRRDRVALPVWILGLSALMASFAAMTVAALRTEQDVIDETEFMAGNPALRMLGLASGPTVGGYAMIRSFATLAILAALMSVFAVVRHTRRSEATGRAELVGAAVVGRFGTLAAAVLVTVCADVLLAVFLGLGMTAAGLPAAGSFTAGAAIAAVGLVFTGVAAVTAQLSSSSRGANGLAAAALGLSFLFSGAGNLLGSVDGSGLRVVSAWPSWLSPIGWGQQMRPFGGDQWWPLAPSVAAFVALLGVAGALAGRRDFGRGLIRERRGPAHARPGLLGPLGLIRRLQRGAVRGWAVGILAFGLVFGAVSSSVEDLGGSAREWYRRMGGTDEIVDAYLTSLVSMAGMAVAVCTVQLLLRLRAEETEGPLESVLATAVGRRRWTLGQVLTTWLTAAVLLLLFALSTGLAAGQVLGDTPGRLGALAGAVLAQLPGIMVVSGCVVAAVGLLPRWAVPVSWSVLLASVLLGPLFGPTLDAPQWAQNLSAFTHVAKAPATAITAAPLTALTAVSLLLVALGTVSFRHRDLALPA</sequence>
<feature type="transmembrane region" description="Helical" evidence="1">
    <location>
        <begin position="119"/>
        <end position="145"/>
    </location>
</feature>
<feature type="transmembrane region" description="Helical" evidence="1">
    <location>
        <begin position="466"/>
        <end position="485"/>
    </location>
</feature>
<dbReference type="Proteomes" id="UP000442707">
    <property type="component" value="Unassembled WGS sequence"/>
</dbReference>
<name>A0A6H9V3X4_9ACTN</name>
<feature type="transmembrane region" description="Helical" evidence="1">
    <location>
        <begin position="433"/>
        <end position="459"/>
    </location>
</feature>
<feature type="transmembrane region" description="Helical" evidence="1">
    <location>
        <begin position="191"/>
        <end position="210"/>
    </location>
</feature>
<feature type="transmembrane region" description="Helical" evidence="1">
    <location>
        <begin position="399"/>
        <end position="421"/>
    </location>
</feature>
<evidence type="ECO:0000256" key="1">
    <source>
        <dbReference type="SAM" id="Phobius"/>
    </source>
</evidence>
<keyword evidence="1" id="KW-1133">Transmembrane helix</keyword>
<accession>A0A6H9V3X4</accession>
<evidence type="ECO:0000313" key="2">
    <source>
        <dbReference type="EMBL" id="KAB1149756.1"/>
    </source>
</evidence>
<feature type="transmembrane region" description="Helical" evidence="1">
    <location>
        <begin position="505"/>
        <end position="526"/>
    </location>
</feature>
<reference evidence="2 3" key="1">
    <citation type="submission" date="2019-09" db="EMBL/GenBank/DDBJ databases">
        <title>Screening of Novel Bioactive Compounds from Soil-Associated.</title>
        <authorList>
            <person name="Zhao S."/>
        </authorList>
    </citation>
    <scope>NUCLEOTIDE SEQUENCE [LARGE SCALE GENOMIC DNA]</scope>
    <source>
        <strain evidence="2 3">HIT-DPA4</strain>
    </source>
</reference>
<keyword evidence="3" id="KW-1185">Reference proteome</keyword>
<evidence type="ECO:0000313" key="3">
    <source>
        <dbReference type="Proteomes" id="UP000442707"/>
    </source>
</evidence>